<sequence>MRTTLLCLSLALAAPAFAAEPTAVVREEVGNRITENVPAVPAELLERLNRYQNTRGATFAGWLDDGSMIIGTRFGETNQAHRVRTPLGMREQLTFYPEPINAVDTAPAAGGKGFVFGKDVGGSEFWQLFWYDLDKREATMFTDGKRSQNTTPLWSRDGRQLAWASTARNGTDYDLWVRDMASGQARQVLAEGGLWTPMDFSPDGKRLLVTKYVSINESYPGELDLATGKLELFPVDGGKAAFNAFKYAPDGRSVYFVSDEEREFLTLRHHDPAGGAPTLVSGGVPWDVETVEISGDGRHLAYVANEDGISRLRVLTIPGHREIALPTLPIGVIGNVGFSPDGRQLAVTLNSATSPSDVYVITLADATLTRWTQSEVGGLDAAKFRAPTLVRYETFDEVDGKRRTIPAFYYRPAGDGPFPVVINIHGGPESQALPVFNPSIQFLVEELKVAVLVPNVRGSSGYGKGYLQLDNGLKREDSVRDIGALLDWIGRQPELDGKRVGVAGGSYGGYMVLASMVHYNDRIRAGIDVVGISDFGTFLKNTESYRRDLRRAEYGDERIPEIKAFHDRIAPLNNAGRISRPLFVAQGYNDPRVPWTEAEQIVKAVRGNGGEVWYLLLKDEGHGFRKKTNTDYFGAASVLFWQQHLIAD</sequence>
<keyword evidence="3" id="KW-0732">Signal</keyword>
<evidence type="ECO:0000313" key="5">
    <source>
        <dbReference type="EMBL" id="TNJ35762.1"/>
    </source>
</evidence>
<protein>
    <submittedName>
        <fullName evidence="5">S9 family peptidase</fullName>
    </submittedName>
</protein>
<organism evidence="5 6">
    <name type="scientific">Arenimonas terrae</name>
    <dbReference type="NCBI Taxonomy" id="2546226"/>
    <lineage>
        <taxon>Bacteria</taxon>
        <taxon>Pseudomonadati</taxon>
        <taxon>Pseudomonadota</taxon>
        <taxon>Gammaproteobacteria</taxon>
        <taxon>Lysobacterales</taxon>
        <taxon>Lysobacteraceae</taxon>
        <taxon>Arenimonas</taxon>
    </lineage>
</organism>
<dbReference type="Gene3D" id="2.120.10.30">
    <property type="entry name" value="TolB, C-terminal domain"/>
    <property type="match status" value="2"/>
</dbReference>
<dbReference type="InterPro" id="IPR029058">
    <property type="entry name" value="AB_hydrolase_fold"/>
</dbReference>
<feature type="chain" id="PRO_5023006110" evidence="3">
    <location>
        <begin position="19"/>
        <end position="648"/>
    </location>
</feature>
<dbReference type="RefSeq" id="WP_139447539.1">
    <property type="nucleotide sequence ID" value="NZ_SMDR01000001.1"/>
</dbReference>
<dbReference type="GO" id="GO:0004252">
    <property type="term" value="F:serine-type endopeptidase activity"/>
    <property type="evidence" value="ECO:0007669"/>
    <property type="project" value="TreeGrafter"/>
</dbReference>
<proteinExistence type="predicted"/>
<dbReference type="InterPro" id="IPR001375">
    <property type="entry name" value="Peptidase_S9_cat"/>
</dbReference>
<keyword evidence="1" id="KW-0378">Hydrolase</keyword>
<evidence type="ECO:0000256" key="2">
    <source>
        <dbReference type="ARBA" id="ARBA00022825"/>
    </source>
</evidence>
<evidence type="ECO:0000313" key="6">
    <source>
        <dbReference type="Proteomes" id="UP000305760"/>
    </source>
</evidence>
<dbReference type="EMBL" id="SMDR01000001">
    <property type="protein sequence ID" value="TNJ35762.1"/>
    <property type="molecule type" value="Genomic_DNA"/>
</dbReference>
<dbReference type="Gene3D" id="3.40.50.1820">
    <property type="entry name" value="alpha/beta hydrolase"/>
    <property type="match status" value="1"/>
</dbReference>
<evidence type="ECO:0000256" key="1">
    <source>
        <dbReference type="ARBA" id="ARBA00022801"/>
    </source>
</evidence>
<dbReference type="Proteomes" id="UP000305760">
    <property type="component" value="Unassembled WGS sequence"/>
</dbReference>
<evidence type="ECO:0000259" key="4">
    <source>
        <dbReference type="Pfam" id="PF00326"/>
    </source>
</evidence>
<accession>A0A5C4RXP0</accession>
<dbReference type="PANTHER" id="PTHR42776:SF27">
    <property type="entry name" value="DIPEPTIDYL PEPTIDASE FAMILY MEMBER 6"/>
    <property type="match status" value="1"/>
</dbReference>
<dbReference type="OrthoDB" id="4269629at2"/>
<keyword evidence="6" id="KW-1185">Reference proteome</keyword>
<feature type="signal peptide" evidence="3">
    <location>
        <begin position="1"/>
        <end position="18"/>
    </location>
</feature>
<keyword evidence="2" id="KW-0645">Protease</keyword>
<dbReference type="GO" id="GO:0006508">
    <property type="term" value="P:proteolysis"/>
    <property type="evidence" value="ECO:0007669"/>
    <property type="project" value="InterPro"/>
</dbReference>
<dbReference type="Pfam" id="PF00326">
    <property type="entry name" value="Peptidase_S9"/>
    <property type="match status" value="1"/>
</dbReference>
<reference evidence="5 6" key="1">
    <citation type="submission" date="2019-03" db="EMBL/GenBank/DDBJ databases">
        <title>Arenimonas daejeonensis sp. nov., isolated from compost.</title>
        <authorList>
            <person name="Jeon C.O."/>
        </authorList>
    </citation>
    <scope>NUCLEOTIDE SEQUENCE [LARGE SCALE GENOMIC DNA]</scope>
    <source>
        <strain evidence="5 6">R29</strain>
    </source>
</reference>
<dbReference type="PANTHER" id="PTHR42776">
    <property type="entry name" value="SERINE PEPTIDASE S9 FAMILY MEMBER"/>
    <property type="match status" value="1"/>
</dbReference>
<feature type="domain" description="Peptidase S9 prolyl oligopeptidase catalytic" evidence="4">
    <location>
        <begin position="441"/>
        <end position="645"/>
    </location>
</feature>
<dbReference type="AlphaFoldDB" id="A0A5C4RXP0"/>
<dbReference type="SUPFAM" id="SSF53474">
    <property type="entry name" value="alpha/beta-Hydrolases"/>
    <property type="match status" value="1"/>
</dbReference>
<name>A0A5C4RXP0_9GAMM</name>
<keyword evidence="2" id="KW-0720">Serine protease</keyword>
<gene>
    <name evidence="5" type="ORF">E1B00_08460</name>
</gene>
<evidence type="ECO:0000256" key="3">
    <source>
        <dbReference type="SAM" id="SignalP"/>
    </source>
</evidence>
<dbReference type="SUPFAM" id="SSF82171">
    <property type="entry name" value="DPP6 N-terminal domain-like"/>
    <property type="match status" value="1"/>
</dbReference>
<comment type="caution">
    <text evidence="5">The sequence shown here is derived from an EMBL/GenBank/DDBJ whole genome shotgun (WGS) entry which is preliminary data.</text>
</comment>
<dbReference type="Pfam" id="PF07676">
    <property type="entry name" value="PD40"/>
    <property type="match status" value="1"/>
</dbReference>
<dbReference type="InterPro" id="IPR011042">
    <property type="entry name" value="6-blade_b-propeller_TolB-like"/>
</dbReference>
<dbReference type="InterPro" id="IPR011659">
    <property type="entry name" value="WD40"/>
</dbReference>